<comment type="caution">
    <text evidence="9">The sequence shown here is derived from an EMBL/GenBank/DDBJ whole genome shotgun (WGS) entry which is preliminary data.</text>
</comment>
<feature type="transmembrane region" description="Helical" evidence="8">
    <location>
        <begin position="98"/>
        <end position="119"/>
    </location>
</feature>
<evidence type="ECO:0000256" key="8">
    <source>
        <dbReference type="SAM" id="Phobius"/>
    </source>
</evidence>
<evidence type="ECO:0000256" key="5">
    <source>
        <dbReference type="ARBA" id="ARBA00022692"/>
    </source>
</evidence>
<keyword evidence="7 8" id="KW-0472">Membrane</keyword>
<dbReference type="InterPro" id="IPR004776">
    <property type="entry name" value="Mem_transp_PIN-like"/>
</dbReference>
<dbReference type="PANTHER" id="PTHR36838:SF1">
    <property type="entry name" value="SLR1864 PROTEIN"/>
    <property type="match status" value="1"/>
</dbReference>
<dbReference type="Pfam" id="PF03547">
    <property type="entry name" value="Mem_trans"/>
    <property type="match status" value="1"/>
</dbReference>
<dbReference type="EMBL" id="JAVKGR010000001">
    <property type="protein sequence ID" value="MDR8018344.1"/>
    <property type="molecule type" value="Genomic_DNA"/>
</dbReference>
<feature type="transmembrane region" description="Helical" evidence="8">
    <location>
        <begin position="6"/>
        <end position="24"/>
    </location>
</feature>
<feature type="transmembrane region" description="Helical" evidence="8">
    <location>
        <begin position="201"/>
        <end position="225"/>
    </location>
</feature>
<name>A0ABU2DPG1_9MICC</name>
<gene>
    <name evidence="9" type="ORF">RIL96_02020</name>
</gene>
<keyword evidence="5 8" id="KW-0812">Transmembrane</keyword>
<dbReference type="Gene3D" id="1.20.1530.20">
    <property type="match status" value="1"/>
</dbReference>
<evidence type="ECO:0000256" key="7">
    <source>
        <dbReference type="ARBA" id="ARBA00023136"/>
    </source>
</evidence>
<comment type="similarity">
    <text evidence="2">Belongs to the auxin efflux carrier (TC 2.A.69) family.</text>
</comment>
<feature type="transmembrane region" description="Helical" evidence="8">
    <location>
        <begin position="125"/>
        <end position="145"/>
    </location>
</feature>
<dbReference type="InterPro" id="IPR038770">
    <property type="entry name" value="Na+/solute_symporter_sf"/>
</dbReference>
<evidence type="ECO:0000256" key="4">
    <source>
        <dbReference type="ARBA" id="ARBA00022475"/>
    </source>
</evidence>
<evidence type="ECO:0000256" key="2">
    <source>
        <dbReference type="ARBA" id="ARBA00010145"/>
    </source>
</evidence>
<feature type="transmembrane region" description="Helical" evidence="8">
    <location>
        <begin position="295"/>
        <end position="315"/>
    </location>
</feature>
<reference evidence="9 10" key="1">
    <citation type="submission" date="2023-09" db="EMBL/GenBank/DDBJ databases">
        <title>Description of three actinobacteria isolated from air of manufacturing shop in a pharmaceutical factory.</title>
        <authorList>
            <person name="Zhang D.-F."/>
        </authorList>
    </citation>
    <scope>NUCLEOTIDE SEQUENCE [LARGE SCALE GENOMIC DNA]</scope>
    <source>
        <strain evidence="9 10">LY-0111</strain>
    </source>
</reference>
<protein>
    <submittedName>
        <fullName evidence="9">AEC family transporter</fullName>
    </submittedName>
</protein>
<proteinExistence type="inferred from homology"/>
<evidence type="ECO:0000256" key="3">
    <source>
        <dbReference type="ARBA" id="ARBA00022448"/>
    </source>
</evidence>
<feature type="transmembrane region" description="Helical" evidence="8">
    <location>
        <begin position="62"/>
        <end position="86"/>
    </location>
</feature>
<dbReference type="Proteomes" id="UP001251870">
    <property type="component" value="Unassembled WGS sequence"/>
</dbReference>
<feature type="transmembrane region" description="Helical" evidence="8">
    <location>
        <begin position="36"/>
        <end position="56"/>
    </location>
</feature>
<accession>A0ABU2DPG1</accession>
<keyword evidence="4" id="KW-1003">Cell membrane</keyword>
<dbReference type="RefSeq" id="WP_310547321.1">
    <property type="nucleotide sequence ID" value="NZ_JAVKGR010000001.1"/>
</dbReference>
<evidence type="ECO:0000256" key="1">
    <source>
        <dbReference type="ARBA" id="ARBA00004651"/>
    </source>
</evidence>
<evidence type="ECO:0000256" key="6">
    <source>
        <dbReference type="ARBA" id="ARBA00022989"/>
    </source>
</evidence>
<sequence>MTDVLVTIAPLTAMILVGFAAGFLPRFSAAESGLNVFVLHFALPAFLFSAVAGASLDRGLPLPFLLIALLVPTAVSAAVLLIARAVPNLRRRRLAGPLALTGGYGNVGYLGVPIGISLLGAEAALAVGVGQLLHNLVFMIGYPLLAEAGAGAQGESVMARVRRTVVSALLLNPVALSIFAGLAVAAVPWSLPGPVDEAVELLAGAAVPVALFAVGLALHHALVGLRSGAVPLGALTVATAVKMLLLPSLTWGAAVLTGLDRESTLVLVLLAVMPTSTTAYLLAHAYDGHGPFGAATIFVTTVLSVGLIPLAFVLAA</sequence>
<feature type="transmembrane region" description="Helical" evidence="8">
    <location>
        <begin position="265"/>
        <end position="283"/>
    </location>
</feature>
<feature type="transmembrane region" description="Helical" evidence="8">
    <location>
        <begin position="232"/>
        <end position="253"/>
    </location>
</feature>
<evidence type="ECO:0000313" key="9">
    <source>
        <dbReference type="EMBL" id="MDR8018344.1"/>
    </source>
</evidence>
<dbReference type="PANTHER" id="PTHR36838">
    <property type="entry name" value="AUXIN EFFLUX CARRIER FAMILY PROTEIN"/>
    <property type="match status" value="1"/>
</dbReference>
<organism evidence="9 10">
    <name type="scientific">Nesterenkonia aerolata</name>
    <dbReference type="NCBI Taxonomy" id="3074079"/>
    <lineage>
        <taxon>Bacteria</taxon>
        <taxon>Bacillati</taxon>
        <taxon>Actinomycetota</taxon>
        <taxon>Actinomycetes</taxon>
        <taxon>Micrococcales</taxon>
        <taxon>Micrococcaceae</taxon>
        <taxon>Nesterenkonia</taxon>
    </lineage>
</organism>
<keyword evidence="3" id="KW-0813">Transport</keyword>
<keyword evidence="10" id="KW-1185">Reference proteome</keyword>
<keyword evidence="6 8" id="KW-1133">Transmembrane helix</keyword>
<evidence type="ECO:0000313" key="10">
    <source>
        <dbReference type="Proteomes" id="UP001251870"/>
    </source>
</evidence>
<comment type="subcellular location">
    <subcellularLocation>
        <location evidence="1">Cell membrane</location>
        <topology evidence="1">Multi-pass membrane protein</topology>
    </subcellularLocation>
</comment>
<feature type="transmembrane region" description="Helical" evidence="8">
    <location>
        <begin position="165"/>
        <end position="189"/>
    </location>
</feature>